<feature type="domain" description="Endonuclease/exonuclease/phosphatase" evidence="1">
    <location>
        <begin position="131"/>
        <end position="281"/>
    </location>
</feature>
<keyword evidence="2" id="KW-0269">Exonuclease</keyword>
<name>A0A517ZK35_9PLAN</name>
<dbReference type="GO" id="GO:0004527">
    <property type="term" value="F:exonuclease activity"/>
    <property type="evidence" value="ECO:0007669"/>
    <property type="project" value="UniProtKB-KW"/>
</dbReference>
<sequence>MTRIACYNVENLFARPNAFNPMDWDAGKPIIDAYHEVNELFNKPIYSAADRRRMRDLLVRLDIYSINENNVPRRKRTPTPRWAWLRNNRGSFDSQARDATQPVKIIATGRGAWIGWVELATEPTNEKATRLTGRVIDDVNADIIAIVEAEDRPSLVRFNEEMLNIPYDHVMLVDGNDPRGIDVGIMTRAGYEIESIRSNVDLTDNVGTVFSRDCAQYEVQTPNGNTVHILVNHFKSQSGGGGAKRRRQAQAVRRIVDDLVAAGEHVIVLGDLNEGPKTGQTRAENLRSLYLQNSPLIEVFTLPNFAIGNRPGTFGTCTLPKRFDYIYISQSLRQAYNGGGIFRDGLFCSLQSQNLRWPNYPDLTQENEQASDHACVFIDLNI</sequence>
<gene>
    <name evidence="2" type="ORF">Mal52_13310</name>
</gene>
<dbReference type="AlphaFoldDB" id="A0A517ZK35"/>
<evidence type="ECO:0000313" key="3">
    <source>
        <dbReference type="Proteomes" id="UP000319383"/>
    </source>
</evidence>
<dbReference type="InterPro" id="IPR005135">
    <property type="entry name" value="Endo/exonuclease/phosphatase"/>
</dbReference>
<evidence type="ECO:0000259" key="1">
    <source>
        <dbReference type="Pfam" id="PF19580"/>
    </source>
</evidence>
<dbReference type="GO" id="GO:0004519">
    <property type="term" value="F:endonuclease activity"/>
    <property type="evidence" value="ECO:0007669"/>
    <property type="project" value="UniProtKB-KW"/>
</dbReference>
<dbReference type="SUPFAM" id="SSF56219">
    <property type="entry name" value="DNase I-like"/>
    <property type="match status" value="1"/>
</dbReference>
<dbReference type="EMBL" id="CP036276">
    <property type="protein sequence ID" value="QDU42862.1"/>
    <property type="molecule type" value="Genomic_DNA"/>
</dbReference>
<evidence type="ECO:0000313" key="2">
    <source>
        <dbReference type="EMBL" id="QDU42862.1"/>
    </source>
</evidence>
<dbReference type="Gene3D" id="3.60.10.10">
    <property type="entry name" value="Endonuclease/exonuclease/phosphatase"/>
    <property type="match status" value="1"/>
</dbReference>
<dbReference type="KEGG" id="sdyn:Mal52_13310"/>
<dbReference type="Proteomes" id="UP000319383">
    <property type="component" value="Chromosome"/>
</dbReference>
<accession>A0A517ZK35</accession>
<reference evidence="2 3" key="1">
    <citation type="submission" date="2019-02" db="EMBL/GenBank/DDBJ databases">
        <title>Deep-cultivation of Planctomycetes and their phenomic and genomic characterization uncovers novel biology.</title>
        <authorList>
            <person name="Wiegand S."/>
            <person name="Jogler M."/>
            <person name="Boedeker C."/>
            <person name="Pinto D."/>
            <person name="Vollmers J."/>
            <person name="Rivas-Marin E."/>
            <person name="Kohn T."/>
            <person name="Peeters S.H."/>
            <person name="Heuer A."/>
            <person name="Rast P."/>
            <person name="Oberbeckmann S."/>
            <person name="Bunk B."/>
            <person name="Jeske O."/>
            <person name="Meyerdierks A."/>
            <person name="Storesund J.E."/>
            <person name="Kallscheuer N."/>
            <person name="Luecker S."/>
            <person name="Lage O.M."/>
            <person name="Pohl T."/>
            <person name="Merkel B.J."/>
            <person name="Hornburger P."/>
            <person name="Mueller R.-W."/>
            <person name="Bruemmer F."/>
            <person name="Labrenz M."/>
            <person name="Spormann A.M."/>
            <person name="Op den Camp H."/>
            <person name="Overmann J."/>
            <person name="Amann R."/>
            <person name="Jetten M.S.M."/>
            <person name="Mascher T."/>
            <person name="Medema M.H."/>
            <person name="Devos D.P."/>
            <person name="Kaster A.-K."/>
            <person name="Ovreas L."/>
            <person name="Rohde M."/>
            <person name="Galperin M.Y."/>
            <person name="Jogler C."/>
        </authorList>
    </citation>
    <scope>NUCLEOTIDE SEQUENCE [LARGE SCALE GENOMIC DNA]</scope>
    <source>
        <strain evidence="2 3">Mal52</strain>
    </source>
</reference>
<organism evidence="2 3">
    <name type="scientific">Symmachiella dynata</name>
    <dbReference type="NCBI Taxonomy" id="2527995"/>
    <lineage>
        <taxon>Bacteria</taxon>
        <taxon>Pseudomonadati</taxon>
        <taxon>Planctomycetota</taxon>
        <taxon>Planctomycetia</taxon>
        <taxon>Planctomycetales</taxon>
        <taxon>Planctomycetaceae</taxon>
        <taxon>Symmachiella</taxon>
    </lineage>
</organism>
<keyword evidence="2" id="KW-0540">Nuclease</keyword>
<dbReference type="InterPro" id="IPR036691">
    <property type="entry name" value="Endo/exonu/phosph_ase_sf"/>
</dbReference>
<proteinExistence type="predicted"/>
<dbReference type="Pfam" id="PF19580">
    <property type="entry name" value="Exo_endo_phos_3"/>
    <property type="match status" value="1"/>
</dbReference>
<keyword evidence="2" id="KW-0378">Hydrolase</keyword>
<protein>
    <submittedName>
        <fullName evidence="2">Endonuclease/Exonuclease/phosphatase family protein</fullName>
    </submittedName>
</protein>
<keyword evidence="2" id="KW-0255">Endonuclease</keyword>
<keyword evidence="3" id="KW-1185">Reference proteome</keyword>
<dbReference type="RefSeq" id="WP_145374865.1">
    <property type="nucleotide sequence ID" value="NZ_CP036276.1"/>
</dbReference>